<dbReference type="PRINTS" id="PR00111">
    <property type="entry name" value="ABHYDROLASE"/>
</dbReference>
<dbReference type="RefSeq" id="WP_380940657.1">
    <property type="nucleotide sequence ID" value="NZ_JBHUFC010000003.1"/>
</dbReference>
<dbReference type="PANTHER" id="PTHR43798">
    <property type="entry name" value="MONOACYLGLYCEROL LIPASE"/>
    <property type="match status" value="1"/>
</dbReference>
<accession>A0ABW4NE40</accession>
<dbReference type="Proteomes" id="UP001597283">
    <property type="component" value="Unassembled WGS sequence"/>
</dbReference>
<evidence type="ECO:0000313" key="2">
    <source>
        <dbReference type="EMBL" id="MFD1788272.1"/>
    </source>
</evidence>
<sequence>MPYITHRGCRLNVVVDGPEDGSPILLSHYLGGDLSTFAQQLPALAGRRVIRFDSRGHGASDAPDGEYSVDMLGEDALAILDALGIARADFLGVSQGGMTGMWLAARHPQRIGRLVLANTTPFIPNKPIWDEQRARALAEGMDDIAHATITGWLGDTFRRVHPERVDALVAVMARMPAQGYAGNTSVLRDVDLRAELSDITASTLVIGGADDGPRGAAIPVIAAGVQDGRYEILPEAAHLSHIENPAAFNAAVSRQLAL</sequence>
<keyword evidence="3" id="KW-1185">Reference proteome</keyword>
<dbReference type="SUPFAM" id="SSF53474">
    <property type="entry name" value="alpha/beta-Hydrolases"/>
    <property type="match status" value="1"/>
</dbReference>
<reference evidence="3" key="1">
    <citation type="journal article" date="2019" name="Int. J. Syst. Evol. Microbiol.">
        <title>The Global Catalogue of Microorganisms (GCM) 10K type strain sequencing project: providing services to taxonomists for standard genome sequencing and annotation.</title>
        <authorList>
            <consortium name="The Broad Institute Genomics Platform"/>
            <consortium name="The Broad Institute Genome Sequencing Center for Infectious Disease"/>
            <person name="Wu L."/>
            <person name="Ma J."/>
        </authorList>
    </citation>
    <scope>NUCLEOTIDE SEQUENCE [LARGE SCALE GENOMIC DNA]</scope>
    <source>
        <strain evidence="3">Q85</strain>
    </source>
</reference>
<proteinExistence type="predicted"/>
<dbReference type="InterPro" id="IPR000073">
    <property type="entry name" value="AB_hydrolase_1"/>
</dbReference>
<gene>
    <name evidence="2" type="ORF">ACFSC3_11880</name>
</gene>
<keyword evidence="2" id="KW-0378">Hydrolase</keyword>
<dbReference type="GO" id="GO:0016787">
    <property type="term" value="F:hydrolase activity"/>
    <property type="evidence" value="ECO:0007669"/>
    <property type="project" value="UniProtKB-KW"/>
</dbReference>
<dbReference type="Gene3D" id="3.40.50.1820">
    <property type="entry name" value="alpha/beta hydrolase"/>
    <property type="match status" value="1"/>
</dbReference>
<dbReference type="PANTHER" id="PTHR43798:SF33">
    <property type="entry name" value="HYDROLASE, PUTATIVE (AFU_ORTHOLOGUE AFUA_2G14860)-RELATED"/>
    <property type="match status" value="1"/>
</dbReference>
<organism evidence="2 3">
    <name type="scientific">Sphingomonas floccifaciens</name>
    <dbReference type="NCBI Taxonomy" id="1844115"/>
    <lineage>
        <taxon>Bacteria</taxon>
        <taxon>Pseudomonadati</taxon>
        <taxon>Pseudomonadota</taxon>
        <taxon>Alphaproteobacteria</taxon>
        <taxon>Sphingomonadales</taxon>
        <taxon>Sphingomonadaceae</taxon>
        <taxon>Sphingomonas</taxon>
    </lineage>
</organism>
<protein>
    <submittedName>
        <fullName evidence="2">Alpha/beta fold hydrolase</fullName>
    </submittedName>
</protein>
<dbReference type="EMBL" id="JBHUFC010000003">
    <property type="protein sequence ID" value="MFD1788272.1"/>
    <property type="molecule type" value="Genomic_DNA"/>
</dbReference>
<dbReference type="Pfam" id="PF00561">
    <property type="entry name" value="Abhydrolase_1"/>
    <property type="match status" value="1"/>
</dbReference>
<feature type="domain" description="AB hydrolase-1" evidence="1">
    <location>
        <begin position="23"/>
        <end position="245"/>
    </location>
</feature>
<comment type="caution">
    <text evidence="2">The sequence shown here is derived from an EMBL/GenBank/DDBJ whole genome shotgun (WGS) entry which is preliminary data.</text>
</comment>
<evidence type="ECO:0000259" key="1">
    <source>
        <dbReference type="Pfam" id="PF00561"/>
    </source>
</evidence>
<dbReference type="InterPro" id="IPR050266">
    <property type="entry name" value="AB_hydrolase_sf"/>
</dbReference>
<dbReference type="InterPro" id="IPR029058">
    <property type="entry name" value="AB_hydrolase_fold"/>
</dbReference>
<evidence type="ECO:0000313" key="3">
    <source>
        <dbReference type="Proteomes" id="UP001597283"/>
    </source>
</evidence>
<name>A0ABW4NE40_9SPHN</name>